<evidence type="ECO:0008006" key="4">
    <source>
        <dbReference type="Google" id="ProtNLM"/>
    </source>
</evidence>
<evidence type="ECO:0000313" key="3">
    <source>
        <dbReference type="Proteomes" id="UP000323856"/>
    </source>
</evidence>
<dbReference type="AlphaFoldDB" id="A0A5B0E523"/>
<accession>A0A5B0E523</accession>
<evidence type="ECO:0000256" key="1">
    <source>
        <dbReference type="SAM" id="MobiDB-lite"/>
    </source>
</evidence>
<protein>
    <recommendedName>
        <fullName evidence="4">Centromere-binding protein ParB C-terminal domain-containing protein</fullName>
    </recommendedName>
</protein>
<name>A0A5B0E523_9MICC</name>
<feature type="region of interest" description="Disordered" evidence="1">
    <location>
        <begin position="23"/>
        <end position="47"/>
    </location>
</feature>
<comment type="caution">
    <text evidence="2">The sequence shown here is derived from an EMBL/GenBank/DDBJ whole genome shotgun (WGS) entry which is preliminary data.</text>
</comment>
<sequence>MSKPERKRPGAATVRPQLEVKREEIFTGTTQESARKETTPPVEKVTTKKPVTFSADIELIDRARAAVLMSQTHQSGYRSLASLISAAIEEKLAGLADEFNNGERIEPLSGAFRSGRPFQS</sequence>
<gene>
    <name evidence="2" type="ORF">FQ154_18635</name>
</gene>
<dbReference type="RefSeq" id="WP_149620878.1">
    <property type="nucleotide sequence ID" value="NZ_VOBL01000028.1"/>
</dbReference>
<organism evidence="2 3">
    <name type="scientific">Paeniglutamicibacter gangotriensis</name>
    <dbReference type="NCBI Taxonomy" id="254787"/>
    <lineage>
        <taxon>Bacteria</taxon>
        <taxon>Bacillati</taxon>
        <taxon>Actinomycetota</taxon>
        <taxon>Actinomycetes</taxon>
        <taxon>Micrococcales</taxon>
        <taxon>Micrococcaceae</taxon>
        <taxon>Paeniglutamicibacter</taxon>
    </lineage>
</organism>
<dbReference type="OrthoDB" id="5124100at2"/>
<reference evidence="2 3" key="1">
    <citation type="submission" date="2019-07" db="EMBL/GenBank/DDBJ databases">
        <title>Analysis of the biochemical properties, biological activity and biotechnological potential of siderophores and biosurfactants produced by Antarctic psychrotolerant bacteria.</title>
        <authorList>
            <person name="Styczynski M."/>
            <person name="Krucon T."/>
            <person name="Decewicz P."/>
            <person name="Dziewit L."/>
        </authorList>
    </citation>
    <scope>NUCLEOTIDE SEQUENCE [LARGE SCALE GENOMIC DNA]</scope>
    <source>
        <strain evidence="2 3">ANT_H27</strain>
    </source>
</reference>
<evidence type="ECO:0000313" key="2">
    <source>
        <dbReference type="EMBL" id="KAA0973392.1"/>
    </source>
</evidence>
<proteinExistence type="predicted"/>
<dbReference type="Gene3D" id="6.10.180.30">
    <property type="match status" value="1"/>
</dbReference>
<dbReference type="EMBL" id="VOBL01000028">
    <property type="protein sequence ID" value="KAA0973392.1"/>
    <property type="molecule type" value="Genomic_DNA"/>
</dbReference>
<dbReference type="Proteomes" id="UP000323856">
    <property type="component" value="Unassembled WGS sequence"/>
</dbReference>